<protein>
    <recommendedName>
        <fullName evidence="6">Cytochrome c-552/4 domain-containing protein</fullName>
    </recommendedName>
</protein>
<feature type="compositionally biased region" description="Low complexity" evidence="2">
    <location>
        <begin position="454"/>
        <end position="471"/>
    </location>
</feature>
<dbReference type="OrthoDB" id="9783375at2"/>
<dbReference type="AlphaFoldDB" id="A0A518G3F8"/>
<evidence type="ECO:0000313" key="4">
    <source>
        <dbReference type="EMBL" id="QDV23136.1"/>
    </source>
</evidence>
<dbReference type="PANTHER" id="PTHR35038:SF6">
    <property type="entry name" value="SURFACE LOCALIZED DECAHEME CYTOCHROME C LIPOPROTEIN"/>
    <property type="match status" value="1"/>
</dbReference>
<keyword evidence="3" id="KW-1133">Transmembrane helix</keyword>
<evidence type="ECO:0000256" key="2">
    <source>
        <dbReference type="SAM" id="MobiDB-lite"/>
    </source>
</evidence>
<dbReference type="InterPro" id="IPR036280">
    <property type="entry name" value="Multihaem_cyt_sf"/>
</dbReference>
<gene>
    <name evidence="4" type="ORF">Q31a_14320</name>
</gene>
<organism evidence="4 5">
    <name type="scientific">Aureliella helgolandensis</name>
    <dbReference type="NCBI Taxonomy" id="2527968"/>
    <lineage>
        <taxon>Bacteria</taxon>
        <taxon>Pseudomonadati</taxon>
        <taxon>Planctomycetota</taxon>
        <taxon>Planctomycetia</taxon>
        <taxon>Pirellulales</taxon>
        <taxon>Pirellulaceae</taxon>
        <taxon>Aureliella</taxon>
    </lineage>
</organism>
<dbReference type="PANTHER" id="PTHR35038">
    <property type="entry name" value="DISSIMILATORY SULFITE REDUCTASE SIRA"/>
    <property type="match status" value="1"/>
</dbReference>
<sequence length="731" mass="79479">MSDRSRHLTSRNARRLLSLLLSWVCWCSFLGAPSLAVAQSRYATSDNMSGYVHWIELFDASNTKIDPASENPPPYSPEKTCGRCHEFDTIAHGWHFNAVNEAADPGRGGQPWIWSDDRTGTHLPLSYRDWMGTYNPDALGLSRWQVAAKFGSFLPGGGPGSEESIAAGEALQGEERPEGYLDRSGVTGALPVDCMLCHRKQGNGYSPFVWSEQIEDENFAYAPTAALGVGTVAGSMKRLKDDFDPTAEGAASKLPKVTYEASRFRSDGKVFIDLIRKPENNACYYCHTNVPAETTQGTRWQHDEDVHLRAGMSCADCHRNGLDHNTVRGFEGEQHPSGSVATSLSCQGCHMPNDSADGLSRAGRMGAPQPAHAGLPPLHFDKLTCTACHSGGLLEPSVGRQLNSIAHHLGQHVKRTGLEQPGIVGPVHLPASGLRQSSAPPAATNEAPSEADETASGAEEAAGEPVAVASPDEGTVKQVEVGKYTPHRMMWPSYWGVKRNEKIVPLNPEEVYELIRRPLKVRREFTEELADVKLSLSQRKELLGEDRARAKEEEWTTEERQKIATAERTARELQVSERVSDALQAIEEAYPDSVAIFISGGSGFVRDGASTIKAVEPESLGDAAEPYAWPMAHAVRPARQALGATGCLECHSDNSLFFGAEVLPVGLLPGQSTKPLKTHTLQEVDTDRLTAWNQLFQGRAFFKIAGLIALGLTCVVALSACAINLSRITRR</sequence>
<feature type="transmembrane region" description="Helical" evidence="3">
    <location>
        <begin position="704"/>
        <end position="725"/>
    </location>
</feature>
<evidence type="ECO:0000256" key="1">
    <source>
        <dbReference type="ARBA" id="ARBA00022729"/>
    </source>
</evidence>
<accession>A0A518G3F8</accession>
<keyword evidence="5" id="KW-1185">Reference proteome</keyword>
<evidence type="ECO:0008006" key="6">
    <source>
        <dbReference type="Google" id="ProtNLM"/>
    </source>
</evidence>
<dbReference type="Gene3D" id="3.90.10.10">
    <property type="entry name" value="Cytochrome C3"/>
    <property type="match status" value="1"/>
</dbReference>
<keyword evidence="3" id="KW-0812">Transmembrane</keyword>
<evidence type="ECO:0000313" key="5">
    <source>
        <dbReference type="Proteomes" id="UP000318017"/>
    </source>
</evidence>
<keyword evidence="3" id="KW-0472">Membrane</keyword>
<dbReference type="KEGG" id="ahel:Q31a_14320"/>
<feature type="region of interest" description="Disordered" evidence="2">
    <location>
        <begin position="428"/>
        <end position="474"/>
    </location>
</feature>
<dbReference type="InterPro" id="IPR051829">
    <property type="entry name" value="Multiheme_Cytochr_ET"/>
</dbReference>
<dbReference type="Proteomes" id="UP000318017">
    <property type="component" value="Chromosome"/>
</dbReference>
<proteinExistence type="predicted"/>
<dbReference type="RefSeq" id="WP_145075722.1">
    <property type="nucleotide sequence ID" value="NZ_CP036298.1"/>
</dbReference>
<dbReference type="EMBL" id="CP036298">
    <property type="protein sequence ID" value="QDV23136.1"/>
    <property type="molecule type" value="Genomic_DNA"/>
</dbReference>
<name>A0A518G3F8_9BACT</name>
<dbReference type="GO" id="GO:0016491">
    <property type="term" value="F:oxidoreductase activity"/>
    <property type="evidence" value="ECO:0007669"/>
    <property type="project" value="TreeGrafter"/>
</dbReference>
<evidence type="ECO:0000256" key="3">
    <source>
        <dbReference type="SAM" id="Phobius"/>
    </source>
</evidence>
<keyword evidence="1" id="KW-0732">Signal</keyword>
<dbReference type="SUPFAM" id="SSF48695">
    <property type="entry name" value="Multiheme cytochromes"/>
    <property type="match status" value="1"/>
</dbReference>
<reference evidence="4 5" key="1">
    <citation type="submission" date="2019-02" db="EMBL/GenBank/DDBJ databases">
        <title>Deep-cultivation of Planctomycetes and their phenomic and genomic characterization uncovers novel biology.</title>
        <authorList>
            <person name="Wiegand S."/>
            <person name="Jogler M."/>
            <person name="Boedeker C."/>
            <person name="Pinto D."/>
            <person name="Vollmers J."/>
            <person name="Rivas-Marin E."/>
            <person name="Kohn T."/>
            <person name="Peeters S.H."/>
            <person name="Heuer A."/>
            <person name="Rast P."/>
            <person name="Oberbeckmann S."/>
            <person name="Bunk B."/>
            <person name="Jeske O."/>
            <person name="Meyerdierks A."/>
            <person name="Storesund J.E."/>
            <person name="Kallscheuer N."/>
            <person name="Luecker S."/>
            <person name="Lage O.M."/>
            <person name="Pohl T."/>
            <person name="Merkel B.J."/>
            <person name="Hornburger P."/>
            <person name="Mueller R.-W."/>
            <person name="Bruemmer F."/>
            <person name="Labrenz M."/>
            <person name="Spormann A.M."/>
            <person name="Op den Camp H."/>
            <person name="Overmann J."/>
            <person name="Amann R."/>
            <person name="Jetten M.S.M."/>
            <person name="Mascher T."/>
            <person name="Medema M.H."/>
            <person name="Devos D.P."/>
            <person name="Kaster A.-K."/>
            <person name="Ovreas L."/>
            <person name="Rohde M."/>
            <person name="Galperin M.Y."/>
            <person name="Jogler C."/>
        </authorList>
    </citation>
    <scope>NUCLEOTIDE SEQUENCE [LARGE SCALE GENOMIC DNA]</scope>
    <source>
        <strain evidence="4 5">Q31a</strain>
    </source>
</reference>